<dbReference type="PANTHER" id="PTHR32096:SF109">
    <property type="entry name" value="WRKY TRANSCRIPTION FACTOR 29"/>
    <property type="match status" value="1"/>
</dbReference>
<organism evidence="8 9">
    <name type="scientific">Brassica napus</name>
    <name type="common">Rape</name>
    <dbReference type="NCBI Taxonomy" id="3708"/>
    <lineage>
        <taxon>Eukaryota</taxon>
        <taxon>Viridiplantae</taxon>
        <taxon>Streptophyta</taxon>
        <taxon>Embryophyta</taxon>
        <taxon>Tracheophyta</taxon>
        <taxon>Spermatophyta</taxon>
        <taxon>Magnoliopsida</taxon>
        <taxon>eudicotyledons</taxon>
        <taxon>Gunneridae</taxon>
        <taxon>Pentapetalae</taxon>
        <taxon>rosids</taxon>
        <taxon>malvids</taxon>
        <taxon>Brassicales</taxon>
        <taxon>Brassicaceae</taxon>
        <taxon>Brassiceae</taxon>
        <taxon>Brassica</taxon>
    </lineage>
</organism>
<feature type="region of interest" description="Disordered" evidence="6">
    <location>
        <begin position="200"/>
        <end position="237"/>
    </location>
</feature>
<keyword evidence="4" id="KW-0804">Transcription</keyword>
<dbReference type="InterPro" id="IPR003657">
    <property type="entry name" value="WRKY_dom"/>
</dbReference>
<evidence type="ECO:0000313" key="9">
    <source>
        <dbReference type="Proteomes" id="UP000824890"/>
    </source>
</evidence>
<accession>A0ABQ8CDR1</accession>
<dbReference type="Proteomes" id="UP000824890">
    <property type="component" value="Unassembled WGS sequence"/>
</dbReference>
<keyword evidence="2" id="KW-0805">Transcription regulation</keyword>
<dbReference type="InterPro" id="IPR036576">
    <property type="entry name" value="WRKY_dom_sf"/>
</dbReference>
<comment type="caution">
    <text evidence="8">The sequence shown here is derived from an EMBL/GenBank/DDBJ whole genome shotgun (WGS) entry which is preliminary data.</text>
</comment>
<dbReference type="SMART" id="SM00774">
    <property type="entry name" value="WRKY"/>
    <property type="match status" value="1"/>
</dbReference>
<evidence type="ECO:0000313" key="8">
    <source>
        <dbReference type="EMBL" id="KAH0915219.1"/>
    </source>
</evidence>
<evidence type="ECO:0000256" key="1">
    <source>
        <dbReference type="ARBA" id="ARBA00004123"/>
    </source>
</evidence>
<evidence type="ECO:0000256" key="6">
    <source>
        <dbReference type="SAM" id="MobiDB-lite"/>
    </source>
</evidence>
<dbReference type="Pfam" id="PF03106">
    <property type="entry name" value="WRKY"/>
    <property type="match status" value="1"/>
</dbReference>
<feature type="domain" description="WRKY" evidence="7">
    <location>
        <begin position="134"/>
        <end position="200"/>
    </location>
</feature>
<keyword evidence="3" id="KW-0238">DNA-binding</keyword>
<dbReference type="PROSITE" id="PS50811">
    <property type="entry name" value="WRKY"/>
    <property type="match status" value="1"/>
</dbReference>
<feature type="compositionally biased region" description="Polar residues" evidence="6">
    <location>
        <begin position="202"/>
        <end position="219"/>
    </location>
</feature>
<feature type="region of interest" description="Disordered" evidence="6">
    <location>
        <begin position="82"/>
        <end position="102"/>
    </location>
</feature>
<dbReference type="InterPro" id="IPR015422">
    <property type="entry name" value="PyrdxlP-dep_Trfase_small"/>
</dbReference>
<evidence type="ECO:0000256" key="3">
    <source>
        <dbReference type="ARBA" id="ARBA00023125"/>
    </source>
</evidence>
<dbReference type="EMBL" id="JAGKQM010000008">
    <property type="protein sequence ID" value="KAH0915219.1"/>
    <property type="molecule type" value="Genomic_DNA"/>
</dbReference>
<dbReference type="InterPro" id="IPR044810">
    <property type="entry name" value="WRKY_plant"/>
</dbReference>
<proteinExistence type="predicted"/>
<dbReference type="SUPFAM" id="SSF118290">
    <property type="entry name" value="WRKY DNA-binding domain"/>
    <property type="match status" value="1"/>
</dbReference>
<comment type="subcellular location">
    <subcellularLocation>
        <location evidence="1">Nucleus</location>
    </subcellularLocation>
</comment>
<keyword evidence="9" id="KW-1185">Reference proteome</keyword>
<sequence>MGEVTYMDEGDLEAIVRGYLGSGDAFSGESSGGFSPPFCLPIETASFYEPEMETTGLDELGELYKPFYPFASQTILTSSVSVPGDSRSFRDDKKQRTHGCLQSNGSRVDHIRIPVSKSKKSKKNQLKRVVEQVKEENLLSDAWAWRKYGQKPIKGSPYPRSYYRCSSSKGCLARKQVERNPQNPEKFTITYTNEHNHELPTRRNSLAGSTRAKSSQTKPAVTKKSVKQVVSSPTSNPMITSTDVSSVAVQDMRVAETSTYQITVETKGTSNTLPSDLLSGTGTFPTCTGDFDELLSSHEFLNGYRGKTRPLPGIAFTLKNWVRHSIDMDTPTLEDAFDRLKSFCDRHSISGETPRKAVNGIN</sequence>
<evidence type="ECO:0000256" key="5">
    <source>
        <dbReference type="ARBA" id="ARBA00023242"/>
    </source>
</evidence>
<evidence type="ECO:0000259" key="7">
    <source>
        <dbReference type="PROSITE" id="PS50811"/>
    </source>
</evidence>
<reference evidence="8 9" key="1">
    <citation type="submission" date="2021-05" db="EMBL/GenBank/DDBJ databases">
        <title>Genome Assembly of Synthetic Allotetraploid Brassica napus Reveals Homoeologous Exchanges between Subgenomes.</title>
        <authorList>
            <person name="Davis J.T."/>
        </authorList>
    </citation>
    <scope>NUCLEOTIDE SEQUENCE [LARGE SCALE GENOMIC DNA]</scope>
    <source>
        <strain evidence="9">cv. Da-Ae</strain>
        <tissue evidence="8">Seedling</tissue>
    </source>
</reference>
<name>A0ABQ8CDR1_BRANA</name>
<keyword evidence="5" id="KW-0539">Nucleus</keyword>
<evidence type="ECO:0000256" key="2">
    <source>
        <dbReference type="ARBA" id="ARBA00023015"/>
    </source>
</evidence>
<dbReference type="Gene3D" id="2.20.25.80">
    <property type="entry name" value="WRKY domain"/>
    <property type="match status" value="1"/>
</dbReference>
<evidence type="ECO:0000256" key="4">
    <source>
        <dbReference type="ARBA" id="ARBA00023163"/>
    </source>
</evidence>
<protein>
    <recommendedName>
        <fullName evidence="7">WRKY domain-containing protein</fullName>
    </recommendedName>
</protein>
<dbReference type="PANTHER" id="PTHR32096">
    <property type="entry name" value="WRKY TRANSCRIPTION FACTOR 30-RELATED-RELATED"/>
    <property type="match status" value="1"/>
</dbReference>
<dbReference type="Gene3D" id="3.90.1150.10">
    <property type="entry name" value="Aspartate Aminotransferase, domain 1"/>
    <property type="match status" value="1"/>
</dbReference>
<gene>
    <name evidence="8" type="ORF">HID58_029665</name>
</gene>